<dbReference type="EMBL" id="BARW01026204">
    <property type="protein sequence ID" value="GAJ15836.1"/>
    <property type="molecule type" value="Genomic_DNA"/>
</dbReference>
<accession>X1VK27</accession>
<sequence>RYEYTGSLFWAEKRKNAKYQNAHTKKDDKQEKESAYDVGPHFHSFSLFLSAPKVSFVPRLAELPPGDILQNLKIGPYDPI</sequence>
<protein>
    <submittedName>
        <fullName evidence="1">Uncharacterized protein</fullName>
    </submittedName>
</protein>
<name>X1VK27_9ZZZZ</name>
<reference evidence="1" key="1">
    <citation type="journal article" date="2014" name="Front. Microbiol.">
        <title>High frequency of phylogenetically diverse reductive dehalogenase-homologous genes in deep subseafloor sedimentary metagenomes.</title>
        <authorList>
            <person name="Kawai M."/>
            <person name="Futagami T."/>
            <person name="Toyoda A."/>
            <person name="Takaki Y."/>
            <person name="Nishi S."/>
            <person name="Hori S."/>
            <person name="Arai W."/>
            <person name="Tsubouchi T."/>
            <person name="Morono Y."/>
            <person name="Uchiyama I."/>
            <person name="Ito T."/>
            <person name="Fujiyama A."/>
            <person name="Inagaki F."/>
            <person name="Takami H."/>
        </authorList>
    </citation>
    <scope>NUCLEOTIDE SEQUENCE</scope>
    <source>
        <strain evidence="1">Expedition CK06-06</strain>
    </source>
</reference>
<proteinExistence type="predicted"/>
<feature type="non-terminal residue" evidence="1">
    <location>
        <position position="1"/>
    </location>
</feature>
<organism evidence="1">
    <name type="scientific">marine sediment metagenome</name>
    <dbReference type="NCBI Taxonomy" id="412755"/>
    <lineage>
        <taxon>unclassified sequences</taxon>
        <taxon>metagenomes</taxon>
        <taxon>ecological metagenomes</taxon>
    </lineage>
</organism>
<gene>
    <name evidence="1" type="ORF">S12H4_42779</name>
</gene>
<comment type="caution">
    <text evidence="1">The sequence shown here is derived from an EMBL/GenBank/DDBJ whole genome shotgun (WGS) entry which is preliminary data.</text>
</comment>
<evidence type="ECO:0000313" key="1">
    <source>
        <dbReference type="EMBL" id="GAJ15836.1"/>
    </source>
</evidence>
<dbReference type="AlphaFoldDB" id="X1VK27"/>